<sequence>MVTRKKSIAKAITYRLSSTLITVVIAYVLTGEASTALSIGGLSLIIKVGWYFLHERIWERVNWGRDYKMFRDFDVVLEGIPRVPTRKFANYYGIPIDRAIKIKNKAEEISCEIRPK</sequence>
<reference evidence="3" key="1">
    <citation type="journal article" date="2015" name="Nature">
        <title>Complex archaea that bridge the gap between prokaryotes and eukaryotes.</title>
        <authorList>
            <person name="Spang A."/>
            <person name="Saw J.H."/>
            <person name="Jorgensen S.L."/>
            <person name="Zaremba-Niedzwiedzka K."/>
            <person name="Martijn J."/>
            <person name="Lind A.E."/>
            <person name="van Eijk R."/>
            <person name="Schleper C."/>
            <person name="Guy L."/>
            <person name="Ettema T.J."/>
        </authorList>
    </citation>
    <scope>NUCLEOTIDE SEQUENCE</scope>
</reference>
<comment type="caution">
    <text evidence="3">The sequence shown here is derived from an EMBL/GenBank/DDBJ whole genome shotgun (WGS) entry which is preliminary data.</text>
</comment>
<name>A0A0F9QHK4_9ZZZZ</name>
<evidence type="ECO:0000259" key="2">
    <source>
        <dbReference type="Pfam" id="PF09834"/>
    </source>
</evidence>
<dbReference type="Pfam" id="PF09834">
    <property type="entry name" value="DUF2061"/>
    <property type="match status" value="1"/>
</dbReference>
<organism evidence="3">
    <name type="scientific">marine sediment metagenome</name>
    <dbReference type="NCBI Taxonomy" id="412755"/>
    <lineage>
        <taxon>unclassified sequences</taxon>
        <taxon>metagenomes</taxon>
        <taxon>ecological metagenomes</taxon>
    </lineage>
</organism>
<dbReference type="EMBL" id="LAZR01001962">
    <property type="protein sequence ID" value="KKN36492.1"/>
    <property type="molecule type" value="Genomic_DNA"/>
</dbReference>
<protein>
    <recommendedName>
        <fullName evidence="2">DUF2061 domain-containing protein</fullName>
    </recommendedName>
</protein>
<feature type="domain" description="DUF2061" evidence="2">
    <location>
        <begin position="8"/>
        <end position="59"/>
    </location>
</feature>
<feature type="transmembrane region" description="Helical" evidence="1">
    <location>
        <begin position="35"/>
        <end position="53"/>
    </location>
</feature>
<keyword evidence="1" id="KW-0472">Membrane</keyword>
<evidence type="ECO:0000313" key="3">
    <source>
        <dbReference type="EMBL" id="KKN36492.1"/>
    </source>
</evidence>
<accession>A0A0F9QHK4</accession>
<keyword evidence="1" id="KW-1133">Transmembrane helix</keyword>
<evidence type="ECO:0000256" key="1">
    <source>
        <dbReference type="SAM" id="Phobius"/>
    </source>
</evidence>
<dbReference type="InterPro" id="IPR018638">
    <property type="entry name" value="DUF2061_membrane"/>
</dbReference>
<dbReference type="AlphaFoldDB" id="A0A0F9QHK4"/>
<keyword evidence="1" id="KW-0812">Transmembrane</keyword>
<gene>
    <name evidence="3" type="ORF">LCGC14_0773150</name>
</gene>
<proteinExistence type="predicted"/>
<feature type="transmembrane region" description="Helical" evidence="1">
    <location>
        <begin position="12"/>
        <end position="29"/>
    </location>
</feature>